<dbReference type="AlphaFoldDB" id="A0A5N6RN98"/>
<keyword evidence="4" id="KW-1185">Reference proteome</keyword>
<accession>A0A5N6RN98</accession>
<dbReference type="PANTHER" id="PTHR20882:SF14">
    <property type="entry name" value="CYTOPLASMIC TRNA 2-THIOLATION PROTEIN 2"/>
    <property type="match status" value="1"/>
</dbReference>
<dbReference type="Proteomes" id="UP000327013">
    <property type="component" value="Chromosome 7"/>
</dbReference>
<dbReference type="GO" id="GO:0016783">
    <property type="term" value="F:sulfurtransferase activity"/>
    <property type="evidence" value="ECO:0007669"/>
    <property type="project" value="TreeGrafter"/>
</dbReference>
<dbReference type="InterPro" id="IPR019407">
    <property type="entry name" value="CTU2"/>
</dbReference>
<dbReference type="GO" id="GO:0000049">
    <property type="term" value="F:tRNA binding"/>
    <property type="evidence" value="ECO:0007669"/>
    <property type="project" value="InterPro"/>
</dbReference>
<keyword evidence="2" id="KW-0819">tRNA processing</keyword>
<dbReference type="EMBL" id="CM017327">
    <property type="protein sequence ID" value="KAE8099796.1"/>
    <property type="molecule type" value="Genomic_DNA"/>
</dbReference>
<dbReference type="InterPro" id="IPR014729">
    <property type="entry name" value="Rossmann-like_a/b/a_fold"/>
</dbReference>
<dbReference type="OrthoDB" id="25129at2759"/>
<protein>
    <recommendedName>
        <fullName evidence="5">Cytoplasmic tRNA 2-thiolation protein 2</fullName>
    </recommendedName>
</protein>
<dbReference type="Gene3D" id="3.40.50.620">
    <property type="entry name" value="HUPs"/>
    <property type="match status" value="1"/>
</dbReference>
<evidence type="ECO:0000313" key="4">
    <source>
        <dbReference type="Proteomes" id="UP000327013"/>
    </source>
</evidence>
<evidence type="ECO:0008006" key="5">
    <source>
        <dbReference type="Google" id="ProtNLM"/>
    </source>
</evidence>
<evidence type="ECO:0000313" key="3">
    <source>
        <dbReference type="EMBL" id="KAE8099796.1"/>
    </source>
</evidence>
<dbReference type="PANTHER" id="PTHR20882">
    <property type="entry name" value="CYTOPLASMIC TRNA 2-THIOLATION PROTEIN 2"/>
    <property type="match status" value="1"/>
</dbReference>
<evidence type="ECO:0000256" key="2">
    <source>
        <dbReference type="ARBA" id="ARBA00022694"/>
    </source>
</evidence>
<reference evidence="3 4" key="1">
    <citation type="submission" date="2019-06" db="EMBL/GenBank/DDBJ databases">
        <title>A chromosomal-level reference genome of Carpinus fangiana (Coryloideae, Betulaceae).</title>
        <authorList>
            <person name="Yang X."/>
            <person name="Wang Z."/>
            <person name="Zhang L."/>
            <person name="Hao G."/>
            <person name="Liu J."/>
            <person name="Yang Y."/>
        </authorList>
    </citation>
    <scope>NUCLEOTIDE SEQUENCE [LARGE SCALE GENOMIC DNA]</scope>
    <source>
        <strain evidence="3">Cfa_2016G</strain>
        <tissue evidence="3">Leaf</tissue>
    </source>
</reference>
<dbReference type="GO" id="GO:0002143">
    <property type="term" value="P:tRNA wobble position uridine thiolation"/>
    <property type="evidence" value="ECO:0007669"/>
    <property type="project" value="TreeGrafter"/>
</dbReference>
<proteinExistence type="predicted"/>
<evidence type="ECO:0000256" key="1">
    <source>
        <dbReference type="ARBA" id="ARBA00022490"/>
    </source>
</evidence>
<organism evidence="3 4">
    <name type="scientific">Carpinus fangiana</name>
    <dbReference type="NCBI Taxonomy" id="176857"/>
    <lineage>
        <taxon>Eukaryota</taxon>
        <taxon>Viridiplantae</taxon>
        <taxon>Streptophyta</taxon>
        <taxon>Embryophyta</taxon>
        <taxon>Tracheophyta</taxon>
        <taxon>Spermatophyta</taxon>
        <taxon>Magnoliopsida</taxon>
        <taxon>eudicotyledons</taxon>
        <taxon>Gunneridae</taxon>
        <taxon>Pentapetalae</taxon>
        <taxon>rosids</taxon>
        <taxon>fabids</taxon>
        <taxon>Fagales</taxon>
        <taxon>Betulaceae</taxon>
        <taxon>Carpinus</taxon>
    </lineage>
</organism>
<dbReference type="GO" id="GO:0005829">
    <property type="term" value="C:cytosol"/>
    <property type="evidence" value="ECO:0007669"/>
    <property type="project" value="TreeGrafter"/>
</dbReference>
<sequence length="224" mass="24392">MACNASTCQSNCYRDEEQAREEAVDSSTNPIADDNNQNQSVCVKCKSNDPMSATGGDGGRLCADCFRSNLYGKFRLSVTSYAMISPTDNVLVAFSGGTSSRSLPVFGVGVVFIDEISIVPVPSHEINKAIQEIRLIVSNLAPQRKELHVVPIEDICSSNSSDGGDRLKSLLDVVSDATGREDLLLHLGCCPCKRITSRYLNHKHIRKGRRVHSSTFFVYGANCI</sequence>
<gene>
    <name evidence="3" type="ORF">FH972_017749</name>
</gene>
<keyword evidence="1" id="KW-0963">Cytoplasm</keyword>
<name>A0A5N6RN98_9ROSI</name>